<feature type="region of interest" description="Disordered" evidence="1">
    <location>
        <begin position="68"/>
        <end position="97"/>
    </location>
</feature>
<dbReference type="AlphaFoldDB" id="A0AAW2Q0B4"/>
<proteinExistence type="predicted"/>
<protein>
    <submittedName>
        <fullName evidence="2">Uncharacterized protein</fullName>
    </submittedName>
</protein>
<reference evidence="2" key="2">
    <citation type="journal article" date="2024" name="Plant">
        <title>Genomic evolution and insights into agronomic trait innovations of Sesamum species.</title>
        <authorList>
            <person name="Miao H."/>
            <person name="Wang L."/>
            <person name="Qu L."/>
            <person name="Liu H."/>
            <person name="Sun Y."/>
            <person name="Le M."/>
            <person name="Wang Q."/>
            <person name="Wei S."/>
            <person name="Zheng Y."/>
            <person name="Lin W."/>
            <person name="Duan Y."/>
            <person name="Cao H."/>
            <person name="Xiong S."/>
            <person name="Wang X."/>
            <person name="Wei L."/>
            <person name="Li C."/>
            <person name="Ma Q."/>
            <person name="Ju M."/>
            <person name="Zhao R."/>
            <person name="Li G."/>
            <person name="Mu C."/>
            <person name="Tian Q."/>
            <person name="Mei H."/>
            <person name="Zhang T."/>
            <person name="Gao T."/>
            <person name="Zhang H."/>
        </authorList>
    </citation>
    <scope>NUCLEOTIDE SEQUENCE</scope>
    <source>
        <strain evidence="2">G02</strain>
    </source>
</reference>
<dbReference type="EMBL" id="JACGWJ010000016">
    <property type="protein sequence ID" value="KAL0361144.1"/>
    <property type="molecule type" value="Genomic_DNA"/>
</dbReference>
<evidence type="ECO:0000313" key="2">
    <source>
        <dbReference type="EMBL" id="KAL0361144.1"/>
    </source>
</evidence>
<gene>
    <name evidence="2" type="ORF">Sradi_3798900</name>
</gene>
<sequence length="97" mass="10964">MAPLIYRNICPDSRMQPCCIDIPMASSVESSSLNLLGPRSNGSTNYLQPCYDRKFSRIPLSFLAPVREQQEAPKDKTESLLHPTEGRRITERLPTEV</sequence>
<reference evidence="2" key="1">
    <citation type="submission" date="2020-06" db="EMBL/GenBank/DDBJ databases">
        <authorList>
            <person name="Li T."/>
            <person name="Hu X."/>
            <person name="Zhang T."/>
            <person name="Song X."/>
            <person name="Zhang H."/>
            <person name="Dai N."/>
            <person name="Sheng W."/>
            <person name="Hou X."/>
            <person name="Wei L."/>
        </authorList>
    </citation>
    <scope>NUCLEOTIDE SEQUENCE</scope>
    <source>
        <strain evidence="2">G02</strain>
        <tissue evidence="2">Leaf</tissue>
    </source>
</reference>
<name>A0AAW2Q0B4_SESRA</name>
<accession>A0AAW2Q0B4</accession>
<comment type="caution">
    <text evidence="2">The sequence shown here is derived from an EMBL/GenBank/DDBJ whole genome shotgun (WGS) entry which is preliminary data.</text>
</comment>
<organism evidence="2">
    <name type="scientific">Sesamum radiatum</name>
    <name type="common">Black benniseed</name>
    <dbReference type="NCBI Taxonomy" id="300843"/>
    <lineage>
        <taxon>Eukaryota</taxon>
        <taxon>Viridiplantae</taxon>
        <taxon>Streptophyta</taxon>
        <taxon>Embryophyta</taxon>
        <taxon>Tracheophyta</taxon>
        <taxon>Spermatophyta</taxon>
        <taxon>Magnoliopsida</taxon>
        <taxon>eudicotyledons</taxon>
        <taxon>Gunneridae</taxon>
        <taxon>Pentapetalae</taxon>
        <taxon>asterids</taxon>
        <taxon>lamiids</taxon>
        <taxon>Lamiales</taxon>
        <taxon>Pedaliaceae</taxon>
        <taxon>Sesamum</taxon>
    </lineage>
</organism>
<evidence type="ECO:0000256" key="1">
    <source>
        <dbReference type="SAM" id="MobiDB-lite"/>
    </source>
</evidence>